<keyword evidence="2" id="KW-1185">Reference proteome</keyword>
<name>A0A833HLD3_9FIRM</name>
<dbReference type="RefSeq" id="WP_151867174.1">
    <property type="nucleotide sequence ID" value="NZ_WBZB01000063.1"/>
</dbReference>
<dbReference type="OrthoDB" id="6197337at2"/>
<dbReference type="AlphaFoldDB" id="A0A833HLD3"/>
<dbReference type="Proteomes" id="UP000465601">
    <property type="component" value="Unassembled WGS sequence"/>
</dbReference>
<evidence type="ECO:0008006" key="3">
    <source>
        <dbReference type="Google" id="ProtNLM"/>
    </source>
</evidence>
<dbReference type="EMBL" id="WBZB01000063">
    <property type="protein sequence ID" value="KAB3525607.1"/>
    <property type="molecule type" value="Genomic_DNA"/>
</dbReference>
<gene>
    <name evidence="1" type="ORF">F8153_15050</name>
</gene>
<comment type="caution">
    <text evidence="1">The sequence shown here is derived from an EMBL/GenBank/DDBJ whole genome shotgun (WGS) entry which is preliminary data.</text>
</comment>
<evidence type="ECO:0000313" key="1">
    <source>
        <dbReference type="EMBL" id="KAB3525607.1"/>
    </source>
</evidence>
<protein>
    <recommendedName>
        <fullName evidence="3">Ethanolamine utilization protein</fullName>
    </recommendedName>
</protein>
<sequence length="222" mass="25897">MDIEKMVEVITREIFKKLTEEEKNEENLHKKILVLDKNYKAYLRKLLDDATLSNIILNDIDAYEDKEIIEPYETVIVPSLSIDDHVNIALGLRTNVITRGISDALLHSKKIILLEEGLQYNCYKKSSNSTYSQMLEDYLKRIQAFGIIICNEVEILKHIEERSRKEPKYIEVIDLKDKKVITEGDLQKHYKTGCQKVLISNKAVITPLARDYIREKNIKLIF</sequence>
<reference evidence="1 2" key="1">
    <citation type="submission" date="2019-10" db="EMBL/GenBank/DDBJ databases">
        <title>Alkaliphilus serpentinus sp. nov. and Alkaliphilus pronyensis sp. nov., two novel anaerobic alkaliphilic species isolated from the serpentinized-hosted hydrothermal field of the Prony Bay (New Caledonia).</title>
        <authorList>
            <person name="Postec A."/>
        </authorList>
    </citation>
    <scope>NUCLEOTIDE SEQUENCE [LARGE SCALE GENOMIC DNA]</scope>
    <source>
        <strain evidence="1 2">LacT</strain>
    </source>
</reference>
<evidence type="ECO:0000313" key="2">
    <source>
        <dbReference type="Proteomes" id="UP000465601"/>
    </source>
</evidence>
<accession>A0A833HLD3</accession>
<organism evidence="1 2">
    <name type="scientific">Alkaliphilus serpentinus</name>
    <dbReference type="NCBI Taxonomy" id="1482731"/>
    <lineage>
        <taxon>Bacteria</taxon>
        <taxon>Bacillati</taxon>
        <taxon>Bacillota</taxon>
        <taxon>Clostridia</taxon>
        <taxon>Peptostreptococcales</taxon>
        <taxon>Natronincolaceae</taxon>
        <taxon>Alkaliphilus</taxon>
    </lineage>
</organism>
<proteinExistence type="predicted"/>